<evidence type="ECO:0000256" key="7">
    <source>
        <dbReference type="ARBA" id="ARBA00023180"/>
    </source>
</evidence>
<feature type="domain" description="Ig-like" evidence="9">
    <location>
        <begin position="180"/>
        <end position="268"/>
    </location>
</feature>
<keyword evidence="6 8" id="KW-0472">Membrane</keyword>
<dbReference type="OrthoDB" id="8936120at2759"/>
<dbReference type="InterPro" id="IPR003597">
    <property type="entry name" value="Ig_C1-set"/>
</dbReference>
<keyword evidence="4" id="KW-0391">Immunity</keyword>
<dbReference type="PANTHER" id="PTHR16675">
    <property type="entry name" value="MHC CLASS I-RELATED"/>
    <property type="match status" value="1"/>
</dbReference>
<dbReference type="GO" id="GO:0006955">
    <property type="term" value="P:immune response"/>
    <property type="evidence" value="ECO:0007669"/>
    <property type="project" value="TreeGrafter"/>
</dbReference>
<evidence type="ECO:0000256" key="8">
    <source>
        <dbReference type="SAM" id="Phobius"/>
    </source>
</evidence>
<dbReference type="SUPFAM" id="SSF48726">
    <property type="entry name" value="Immunoglobulin"/>
    <property type="match status" value="1"/>
</dbReference>
<dbReference type="GO" id="GO:0009897">
    <property type="term" value="C:external side of plasma membrane"/>
    <property type="evidence" value="ECO:0007669"/>
    <property type="project" value="TreeGrafter"/>
</dbReference>
<keyword evidence="5 8" id="KW-1133">Transmembrane helix</keyword>
<dbReference type="KEGG" id="hai:109378301"/>
<protein>
    <submittedName>
        <fullName evidence="11">Class I histocompatibility antigen, Gogo-A*0201 alpha chain-like</fullName>
    </submittedName>
</protein>
<dbReference type="SMART" id="SM00407">
    <property type="entry name" value="IGc1"/>
    <property type="match status" value="1"/>
</dbReference>
<dbReference type="InterPro" id="IPR007110">
    <property type="entry name" value="Ig-like_dom"/>
</dbReference>
<keyword evidence="3 8" id="KW-0812">Transmembrane</keyword>
<dbReference type="SUPFAM" id="SSF54452">
    <property type="entry name" value="MHC antigen-recognition domain"/>
    <property type="match status" value="1"/>
</dbReference>
<feature type="non-terminal residue" evidence="11">
    <location>
        <position position="1"/>
    </location>
</feature>
<evidence type="ECO:0000256" key="3">
    <source>
        <dbReference type="ARBA" id="ARBA00022692"/>
    </source>
</evidence>
<dbReference type="GO" id="GO:0005615">
    <property type="term" value="C:extracellular space"/>
    <property type="evidence" value="ECO:0007669"/>
    <property type="project" value="TreeGrafter"/>
</dbReference>
<dbReference type="Gene3D" id="3.30.500.10">
    <property type="entry name" value="MHC class I-like antigen recognition-like"/>
    <property type="match status" value="1"/>
</dbReference>
<dbReference type="Gene3D" id="2.60.40.10">
    <property type="entry name" value="Immunoglobulins"/>
    <property type="match status" value="1"/>
</dbReference>
<evidence type="ECO:0000313" key="11">
    <source>
        <dbReference type="RefSeq" id="XP_019490277.1"/>
    </source>
</evidence>
<dbReference type="GO" id="GO:0030670">
    <property type="term" value="C:phagocytic vesicle membrane"/>
    <property type="evidence" value="ECO:0007669"/>
    <property type="project" value="UniProtKB-ARBA"/>
</dbReference>
<dbReference type="InterPro" id="IPR011161">
    <property type="entry name" value="MHC_I-like_Ag-recog"/>
</dbReference>
<keyword evidence="7" id="KW-0325">Glycoprotein</keyword>
<dbReference type="InterPro" id="IPR003006">
    <property type="entry name" value="Ig/MHC_CS"/>
</dbReference>
<dbReference type="InterPro" id="IPR013783">
    <property type="entry name" value="Ig-like_fold"/>
</dbReference>
<reference evidence="11" key="1">
    <citation type="submission" date="2025-08" db="UniProtKB">
        <authorList>
            <consortium name="RefSeq"/>
        </authorList>
    </citation>
    <scope>IDENTIFICATION</scope>
    <source>
        <tissue evidence="11">Muscle</tissue>
    </source>
</reference>
<dbReference type="InterPro" id="IPR050208">
    <property type="entry name" value="MHC_class-I_related"/>
</dbReference>
<dbReference type="GO" id="GO:0042612">
    <property type="term" value="C:MHC class I protein complex"/>
    <property type="evidence" value="ECO:0007669"/>
    <property type="project" value="UniProtKB-KW"/>
</dbReference>
<keyword evidence="10" id="KW-1185">Reference proteome</keyword>
<feature type="transmembrane region" description="Helical" evidence="8">
    <location>
        <begin position="277"/>
        <end position="299"/>
    </location>
</feature>
<dbReference type="InterPro" id="IPR011162">
    <property type="entry name" value="MHC_I/II-like_Ag-recog"/>
</dbReference>
<evidence type="ECO:0000256" key="1">
    <source>
        <dbReference type="ARBA" id="ARBA00004167"/>
    </source>
</evidence>
<comment type="subcellular location">
    <subcellularLocation>
        <location evidence="1">Membrane</location>
        <topology evidence="1">Single-pass membrane protein</topology>
    </subcellularLocation>
</comment>
<accession>A0A8B7QPY4</accession>
<gene>
    <name evidence="11" type="primary">LOC109378301</name>
</gene>
<dbReference type="GeneID" id="109378301"/>
<dbReference type="PROSITE" id="PS00290">
    <property type="entry name" value="IG_MHC"/>
    <property type="match status" value="1"/>
</dbReference>
<sequence>AGPRSAREPDTALVSTGTHSLRYHYLALSEPGLGLPHFLAVGYVDDQPFIRYDSHVGRAQPQAPWMAPVDTQYWEMETKKHRSWEKVQQVEIWTLMSHYNQSGGMSGMSPACALRSRQPCLKTFTPFCWWRASPGESQVPISSLTSTMEDAGGAQDQTWGMGREGPLPAFPPPPLSAEAPMVQVTRLLTQDGDAMLRCWALGFYPRDISLSWWLGEEELTLETEHVETCPSGDGTYQTWAAVWVPAGEEARYTCHVQHSGLNHTLTVAWELPSHHGLIAMVVPLFLLLLVVGGAVVICMKRFPQGRWGRNKVGGPAAGPILWTGASIIPKAQQERGLLRSSADRISPSQTQDVSCGVFGTCRPLQ</sequence>
<dbReference type="PROSITE" id="PS50835">
    <property type="entry name" value="IG_LIKE"/>
    <property type="match status" value="1"/>
</dbReference>
<dbReference type="FunFam" id="2.60.40.10:FF:000014">
    <property type="entry name" value="H-2 class I histocompatibility antigen, alpha chain"/>
    <property type="match status" value="1"/>
</dbReference>
<proteinExistence type="predicted"/>
<dbReference type="Pfam" id="PF07654">
    <property type="entry name" value="C1-set"/>
    <property type="match status" value="1"/>
</dbReference>
<dbReference type="CDD" id="cd07698">
    <property type="entry name" value="IgC1_MHC_I_alpha3"/>
    <property type="match status" value="1"/>
</dbReference>
<evidence type="ECO:0000259" key="9">
    <source>
        <dbReference type="PROSITE" id="PS50835"/>
    </source>
</evidence>
<evidence type="ECO:0000256" key="2">
    <source>
        <dbReference type="ARBA" id="ARBA00022451"/>
    </source>
</evidence>
<dbReference type="GO" id="GO:0002474">
    <property type="term" value="P:antigen processing and presentation of peptide antigen via MHC class I"/>
    <property type="evidence" value="ECO:0007669"/>
    <property type="project" value="UniProtKB-KW"/>
</dbReference>
<evidence type="ECO:0000313" key="10">
    <source>
        <dbReference type="Proteomes" id="UP000694851"/>
    </source>
</evidence>
<dbReference type="InterPro" id="IPR037055">
    <property type="entry name" value="MHC_I-like_Ag-recog_sf"/>
</dbReference>
<name>A0A8B7QPY4_HIPAR</name>
<dbReference type="PANTHER" id="PTHR16675:SF134">
    <property type="entry name" value="IG-LIKE DOMAIN-CONTAINING PROTEIN"/>
    <property type="match status" value="1"/>
</dbReference>
<keyword evidence="2" id="KW-0490">MHC I</keyword>
<dbReference type="AlphaFoldDB" id="A0A8B7QPY4"/>
<dbReference type="RefSeq" id="XP_019490277.1">
    <property type="nucleotide sequence ID" value="XM_019634732.1"/>
</dbReference>
<evidence type="ECO:0000256" key="4">
    <source>
        <dbReference type="ARBA" id="ARBA00022859"/>
    </source>
</evidence>
<dbReference type="Proteomes" id="UP000694851">
    <property type="component" value="Unplaced"/>
</dbReference>
<organism evidence="10 11">
    <name type="scientific">Hipposideros armiger</name>
    <name type="common">Great Himalayan leaf-nosed bat</name>
    <dbReference type="NCBI Taxonomy" id="186990"/>
    <lineage>
        <taxon>Eukaryota</taxon>
        <taxon>Metazoa</taxon>
        <taxon>Chordata</taxon>
        <taxon>Craniata</taxon>
        <taxon>Vertebrata</taxon>
        <taxon>Euteleostomi</taxon>
        <taxon>Mammalia</taxon>
        <taxon>Eutheria</taxon>
        <taxon>Laurasiatheria</taxon>
        <taxon>Chiroptera</taxon>
        <taxon>Yinpterochiroptera</taxon>
        <taxon>Rhinolophoidea</taxon>
        <taxon>Hipposideridae</taxon>
        <taxon>Hipposideros</taxon>
    </lineage>
</organism>
<evidence type="ECO:0000256" key="6">
    <source>
        <dbReference type="ARBA" id="ARBA00023136"/>
    </source>
</evidence>
<dbReference type="Pfam" id="PF00129">
    <property type="entry name" value="MHC_I"/>
    <property type="match status" value="1"/>
</dbReference>
<evidence type="ECO:0000256" key="5">
    <source>
        <dbReference type="ARBA" id="ARBA00022989"/>
    </source>
</evidence>
<dbReference type="InterPro" id="IPR036179">
    <property type="entry name" value="Ig-like_dom_sf"/>
</dbReference>
<dbReference type="GO" id="GO:0098553">
    <property type="term" value="C:lumenal side of endoplasmic reticulum membrane"/>
    <property type="evidence" value="ECO:0007669"/>
    <property type="project" value="UniProtKB-ARBA"/>
</dbReference>